<dbReference type="InterPro" id="IPR001128">
    <property type="entry name" value="Cyt_P450"/>
</dbReference>
<dbReference type="eggNOG" id="KOG0158">
    <property type="taxonomic scope" value="Eukaryota"/>
</dbReference>
<evidence type="ECO:0000256" key="9">
    <source>
        <dbReference type="RuleBase" id="RU000461"/>
    </source>
</evidence>
<dbReference type="InterPro" id="IPR017972">
    <property type="entry name" value="Cyt_P450_CS"/>
</dbReference>
<dbReference type="GO" id="GO:0016705">
    <property type="term" value="F:oxidoreductase activity, acting on paired donors, with incorporation or reduction of molecular oxygen"/>
    <property type="evidence" value="ECO:0007669"/>
    <property type="project" value="InterPro"/>
</dbReference>
<dbReference type="GO" id="GO:0004497">
    <property type="term" value="F:monooxygenase activity"/>
    <property type="evidence" value="ECO:0007669"/>
    <property type="project" value="UniProtKB-KW"/>
</dbReference>
<keyword evidence="11" id="KW-1185">Reference proteome</keyword>
<evidence type="ECO:0000256" key="2">
    <source>
        <dbReference type="ARBA" id="ARBA00010617"/>
    </source>
</evidence>
<dbReference type="CDD" id="cd11062">
    <property type="entry name" value="CYP58-like"/>
    <property type="match status" value="1"/>
</dbReference>
<evidence type="ECO:0000256" key="6">
    <source>
        <dbReference type="ARBA" id="ARBA00023004"/>
    </source>
</evidence>
<evidence type="ECO:0000256" key="8">
    <source>
        <dbReference type="PIRSR" id="PIRSR602403-1"/>
    </source>
</evidence>
<dbReference type="STRING" id="86049.A0A1C1CFC0"/>
<keyword evidence="7 9" id="KW-0503">Monooxygenase</keyword>
<proteinExistence type="inferred from homology"/>
<dbReference type="Proteomes" id="UP000094526">
    <property type="component" value="Unassembled WGS sequence"/>
</dbReference>
<evidence type="ECO:0000313" key="11">
    <source>
        <dbReference type="Proteomes" id="UP000094526"/>
    </source>
</evidence>
<dbReference type="PRINTS" id="PR00465">
    <property type="entry name" value="EP450IV"/>
</dbReference>
<dbReference type="AlphaFoldDB" id="A0A1C1CFC0"/>
<gene>
    <name evidence="10" type="primary">TRI4</name>
    <name evidence="10" type="ORF">CLCR_02280</name>
</gene>
<dbReference type="GO" id="GO:0005506">
    <property type="term" value="F:iron ion binding"/>
    <property type="evidence" value="ECO:0007669"/>
    <property type="project" value="InterPro"/>
</dbReference>
<dbReference type="PRINTS" id="PR00385">
    <property type="entry name" value="P450"/>
</dbReference>
<keyword evidence="6 8" id="KW-0408">Iron</keyword>
<dbReference type="Gene3D" id="1.10.630.10">
    <property type="entry name" value="Cytochrome P450"/>
    <property type="match status" value="1"/>
</dbReference>
<keyword evidence="4 8" id="KW-0479">Metal-binding</keyword>
<evidence type="ECO:0000256" key="7">
    <source>
        <dbReference type="ARBA" id="ARBA00023033"/>
    </source>
</evidence>
<dbReference type="OrthoDB" id="4151533at2759"/>
<dbReference type="PANTHER" id="PTHR24305">
    <property type="entry name" value="CYTOCHROME P450"/>
    <property type="match status" value="1"/>
</dbReference>
<dbReference type="InterPro" id="IPR036396">
    <property type="entry name" value="Cyt_P450_sf"/>
</dbReference>
<dbReference type="InterPro" id="IPR050121">
    <property type="entry name" value="Cytochrome_P450_monoxygenase"/>
</dbReference>
<sequence>MPDCHRFSDAQPEPCLPEEVASNLPCGGDGWMKGARASSLRDCIDMNLDTSVLLHRTTSETFARSHQIRGTIAVIDAGSHSVGIDEALSSWYAGYHDLVRGGKYVWVVEEMHRKYGPVVRVRPDALHFNDPNFIEEIYAQSPKRRRERYKTVVQNLQAPGSMLATTDHDFHRKRRSVLNPYFSQQNVRRLEPVINDTLSALLDRMNGWGKTGVPIQMSVAFRAATKDIIQAYAFGEGKKCLDMEDCNAAFFDIMTPQRVCHLGTYVYWLAYIMANLPPSITISLVPRVAVFARFVELKGLADQIEHIKAAQELSEGRTIFHEIIRSDIPESEKQTRRLVDEAMVIVVAGSETTASTLAAIMYHLLADRELLNRLKVELEAAIPDPKQLPVASRLDGLPLLNAVIQEAIRLYPGATHRQDRTCPDEDLVYECPDGRQYVIPKGTAVGMTAPIINRHPELYERPNEFLPDRYIQNPELKKYNMSFSKGGRQCIGINLAYQELQTFTAGIFRRYSLYNPDKGVQDGPTLELFETRREDISMDADYVTPAPYEGSHGLRVRIRA</sequence>
<protein>
    <submittedName>
        <fullName evidence="10">Trichodiene oxygenase</fullName>
    </submittedName>
</protein>
<dbReference type="InterPro" id="IPR002403">
    <property type="entry name" value="Cyt_P450_E_grp-IV"/>
</dbReference>
<feature type="binding site" description="axial binding residue" evidence="8">
    <location>
        <position position="490"/>
    </location>
    <ligand>
        <name>heme</name>
        <dbReference type="ChEBI" id="CHEBI:30413"/>
    </ligand>
    <ligandPart>
        <name>Fe</name>
        <dbReference type="ChEBI" id="CHEBI:18248"/>
    </ligandPart>
</feature>
<dbReference type="Pfam" id="PF00067">
    <property type="entry name" value="p450"/>
    <property type="match status" value="1"/>
</dbReference>
<comment type="caution">
    <text evidence="10">The sequence shown here is derived from an EMBL/GenBank/DDBJ whole genome shotgun (WGS) entry which is preliminary data.</text>
</comment>
<dbReference type="EMBL" id="LGRB01000014">
    <property type="protein sequence ID" value="OCT47199.1"/>
    <property type="molecule type" value="Genomic_DNA"/>
</dbReference>
<dbReference type="SUPFAM" id="SSF48264">
    <property type="entry name" value="Cytochrome P450"/>
    <property type="match status" value="1"/>
</dbReference>
<keyword evidence="3 8" id="KW-0349">Heme</keyword>
<dbReference type="VEuPathDB" id="FungiDB:CLCR_02280"/>
<dbReference type="VEuPathDB" id="FungiDB:G647_02235"/>
<evidence type="ECO:0000313" key="10">
    <source>
        <dbReference type="EMBL" id="OCT47199.1"/>
    </source>
</evidence>
<accession>A0A1C1CFC0</accession>
<dbReference type="PROSITE" id="PS00086">
    <property type="entry name" value="CYTOCHROME_P450"/>
    <property type="match status" value="1"/>
</dbReference>
<evidence type="ECO:0000256" key="4">
    <source>
        <dbReference type="ARBA" id="ARBA00022723"/>
    </source>
</evidence>
<dbReference type="GO" id="GO:0020037">
    <property type="term" value="F:heme binding"/>
    <property type="evidence" value="ECO:0007669"/>
    <property type="project" value="InterPro"/>
</dbReference>
<name>A0A1C1CFC0_9EURO</name>
<organism evidence="10 11">
    <name type="scientific">Cladophialophora carrionii</name>
    <dbReference type="NCBI Taxonomy" id="86049"/>
    <lineage>
        <taxon>Eukaryota</taxon>
        <taxon>Fungi</taxon>
        <taxon>Dikarya</taxon>
        <taxon>Ascomycota</taxon>
        <taxon>Pezizomycotina</taxon>
        <taxon>Eurotiomycetes</taxon>
        <taxon>Chaetothyriomycetidae</taxon>
        <taxon>Chaetothyriales</taxon>
        <taxon>Herpotrichiellaceae</taxon>
        <taxon>Cladophialophora</taxon>
    </lineage>
</organism>
<evidence type="ECO:0000256" key="5">
    <source>
        <dbReference type="ARBA" id="ARBA00023002"/>
    </source>
</evidence>
<comment type="cofactor">
    <cofactor evidence="1 8">
        <name>heme</name>
        <dbReference type="ChEBI" id="CHEBI:30413"/>
    </cofactor>
</comment>
<evidence type="ECO:0000256" key="3">
    <source>
        <dbReference type="ARBA" id="ARBA00022617"/>
    </source>
</evidence>
<evidence type="ECO:0000256" key="1">
    <source>
        <dbReference type="ARBA" id="ARBA00001971"/>
    </source>
</evidence>
<keyword evidence="5 9" id="KW-0560">Oxidoreductase</keyword>
<comment type="similarity">
    <text evidence="2 9">Belongs to the cytochrome P450 family.</text>
</comment>
<reference evidence="11" key="1">
    <citation type="submission" date="2015-07" db="EMBL/GenBank/DDBJ databases">
        <authorList>
            <person name="Teixeira M.M."/>
            <person name="Souza R.C."/>
            <person name="Almeida L.G."/>
            <person name="Vicente V.A."/>
            <person name="de Hoog S."/>
            <person name="Bocca A.L."/>
            <person name="de Almeida S.R."/>
            <person name="Vasconcelos A.T."/>
            <person name="Felipe M.S."/>
        </authorList>
    </citation>
    <scope>NUCLEOTIDE SEQUENCE [LARGE SCALE GENOMIC DNA]</scope>
    <source>
        <strain evidence="11">KSF</strain>
    </source>
</reference>
<dbReference type="PANTHER" id="PTHR24305:SF157">
    <property type="entry name" value="N-ACETYLTRYPTOPHAN 6-HYDROXYLASE IVOC-RELATED"/>
    <property type="match status" value="1"/>
</dbReference>